<feature type="domain" description="DUF7027" evidence="2">
    <location>
        <begin position="50"/>
        <end position="84"/>
    </location>
</feature>
<dbReference type="Proteomes" id="UP000036681">
    <property type="component" value="Unplaced"/>
</dbReference>
<keyword evidence="1" id="KW-0472">Membrane</keyword>
<keyword evidence="3" id="KW-1185">Reference proteome</keyword>
<feature type="transmembrane region" description="Helical" evidence="1">
    <location>
        <begin position="29"/>
        <end position="47"/>
    </location>
</feature>
<dbReference type="Pfam" id="PF22954">
    <property type="entry name" value="DUF7027"/>
    <property type="match status" value="1"/>
</dbReference>
<feature type="transmembrane region" description="Helical" evidence="1">
    <location>
        <begin position="120"/>
        <end position="142"/>
    </location>
</feature>
<organism evidence="3 4">
    <name type="scientific">Ascaris lumbricoides</name>
    <name type="common">Giant roundworm</name>
    <dbReference type="NCBI Taxonomy" id="6252"/>
    <lineage>
        <taxon>Eukaryota</taxon>
        <taxon>Metazoa</taxon>
        <taxon>Ecdysozoa</taxon>
        <taxon>Nematoda</taxon>
        <taxon>Chromadorea</taxon>
        <taxon>Rhabditida</taxon>
        <taxon>Spirurina</taxon>
        <taxon>Ascaridomorpha</taxon>
        <taxon>Ascaridoidea</taxon>
        <taxon>Ascarididae</taxon>
        <taxon>Ascaris</taxon>
    </lineage>
</organism>
<dbReference type="AlphaFoldDB" id="A0A0M3IAV3"/>
<sequence>MDFDPHHPKWQCCCCHLACGLKILAAVEISIATLIAAASAYSTFATALRNPATLMYPTLAARAIFVAFVQAFGVSTVVRPHTTTSVEATEAVDENGKWKSNTFREQHNPINEEPSVALRLVFLTFLMIFISIFAFYTIYLVVRCTRFINAYRRLEIRRQSLLIAGQIDPETTCSGTRRTSRVSRSSRNS</sequence>
<name>A0A0M3IAV3_ASCLU</name>
<feature type="transmembrane region" description="Helical" evidence="1">
    <location>
        <begin position="59"/>
        <end position="78"/>
    </location>
</feature>
<accession>A0A0M3IAV3</accession>
<evidence type="ECO:0000259" key="2">
    <source>
        <dbReference type="Pfam" id="PF22954"/>
    </source>
</evidence>
<proteinExistence type="predicted"/>
<reference evidence="4" key="1">
    <citation type="submission" date="2017-02" db="UniProtKB">
        <authorList>
            <consortium name="WormBaseParasite"/>
        </authorList>
    </citation>
    <scope>IDENTIFICATION</scope>
</reference>
<evidence type="ECO:0000256" key="1">
    <source>
        <dbReference type="SAM" id="Phobius"/>
    </source>
</evidence>
<evidence type="ECO:0000313" key="3">
    <source>
        <dbReference type="Proteomes" id="UP000036681"/>
    </source>
</evidence>
<protein>
    <recommendedName>
        <fullName evidence="2">DUF7027 domain-containing protein</fullName>
    </recommendedName>
</protein>
<keyword evidence="1" id="KW-1133">Transmembrane helix</keyword>
<keyword evidence="1" id="KW-0812">Transmembrane</keyword>
<dbReference type="InterPro" id="IPR054291">
    <property type="entry name" value="DUF7027"/>
</dbReference>
<evidence type="ECO:0000313" key="4">
    <source>
        <dbReference type="WBParaSite" id="ALUE_0001475701-mRNA-1"/>
    </source>
</evidence>
<dbReference type="WBParaSite" id="ALUE_0001475701-mRNA-1">
    <property type="protein sequence ID" value="ALUE_0001475701-mRNA-1"/>
    <property type="gene ID" value="ALUE_0001475701"/>
</dbReference>